<comment type="caution">
    <text evidence="1">The sequence shown here is derived from an EMBL/GenBank/DDBJ whole genome shotgun (WGS) entry which is preliminary data.</text>
</comment>
<reference evidence="1 2" key="1">
    <citation type="journal article" date="2018" name="Genome Biol. Evol.">
        <title>Multiple Roots of Fruiting Body Formation in Amoebozoa.</title>
        <authorList>
            <person name="Hillmann F."/>
            <person name="Forbes G."/>
            <person name="Novohradska S."/>
            <person name="Ferling I."/>
            <person name="Riege K."/>
            <person name="Groth M."/>
            <person name="Westermann M."/>
            <person name="Marz M."/>
            <person name="Spaller T."/>
            <person name="Winckler T."/>
            <person name="Schaap P."/>
            <person name="Glockner G."/>
        </authorList>
    </citation>
    <scope>NUCLEOTIDE SEQUENCE [LARGE SCALE GENOMIC DNA]</scope>
    <source>
        <strain evidence="1 2">Jena</strain>
    </source>
</reference>
<proteinExistence type="predicted"/>
<name>A0A2P6MPN9_9EUKA</name>
<sequence length="85" mass="9971">MTISIITPRSFNRDNQLYIQKHEASMKEHQPVLLQSQIQQMSTLVQPRIRRYRAYSNSSNLFSLSINLTSHIRFNNSSNDMSYPP</sequence>
<dbReference type="AlphaFoldDB" id="A0A2P6MPN9"/>
<accession>A0A2P6MPN9</accession>
<protein>
    <submittedName>
        <fullName evidence="1">Uncharacterized protein</fullName>
    </submittedName>
</protein>
<dbReference type="EMBL" id="MDYQ01000581">
    <property type="protein sequence ID" value="PRP73661.1"/>
    <property type="molecule type" value="Genomic_DNA"/>
</dbReference>
<evidence type="ECO:0000313" key="2">
    <source>
        <dbReference type="Proteomes" id="UP000241769"/>
    </source>
</evidence>
<dbReference type="InParanoid" id="A0A2P6MPN9"/>
<gene>
    <name evidence="1" type="ORF">PROFUN_16737</name>
</gene>
<keyword evidence="2" id="KW-1185">Reference proteome</keyword>
<evidence type="ECO:0000313" key="1">
    <source>
        <dbReference type="EMBL" id="PRP73661.1"/>
    </source>
</evidence>
<organism evidence="1 2">
    <name type="scientific">Planoprotostelium fungivorum</name>
    <dbReference type="NCBI Taxonomy" id="1890364"/>
    <lineage>
        <taxon>Eukaryota</taxon>
        <taxon>Amoebozoa</taxon>
        <taxon>Evosea</taxon>
        <taxon>Variosea</taxon>
        <taxon>Cavosteliida</taxon>
        <taxon>Cavosteliaceae</taxon>
        <taxon>Planoprotostelium</taxon>
    </lineage>
</organism>
<dbReference type="Proteomes" id="UP000241769">
    <property type="component" value="Unassembled WGS sequence"/>
</dbReference>